<gene>
    <name evidence="2" type="ORF">GCM10022214_26640</name>
</gene>
<organism evidence="2 3">
    <name type="scientific">Actinomadura miaoliensis</name>
    <dbReference type="NCBI Taxonomy" id="430685"/>
    <lineage>
        <taxon>Bacteria</taxon>
        <taxon>Bacillati</taxon>
        <taxon>Actinomycetota</taxon>
        <taxon>Actinomycetes</taxon>
        <taxon>Streptosporangiales</taxon>
        <taxon>Thermomonosporaceae</taxon>
        <taxon>Actinomadura</taxon>
    </lineage>
</organism>
<sequence length="55" mass="5278">MAIQLAVAQAVGGEQCLHHLVLDNETDNETGGKASGDTGQPVGTTADAGAGSAAA</sequence>
<reference evidence="3" key="1">
    <citation type="journal article" date="2019" name="Int. J. Syst. Evol. Microbiol.">
        <title>The Global Catalogue of Microorganisms (GCM) 10K type strain sequencing project: providing services to taxonomists for standard genome sequencing and annotation.</title>
        <authorList>
            <consortium name="The Broad Institute Genomics Platform"/>
            <consortium name="The Broad Institute Genome Sequencing Center for Infectious Disease"/>
            <person name="Wu L."/>
            <person name="Ma J."/>
        </authorList>
    </citation>
    <scope>NUCLEOTIDE SEQUENCE [LARGE SCALE GENOMIC DNA]</scope>
    <source>
        <strain evidence="3">JCM 16702</strain>
    </source>
</reference>
<evidence type="ECO:0000313" key="3">
    <source>
        <dbReference type="Proteomes" id="UP001500683"/>
    </source>
</evidence>
<dbReference type="EMBL" id="BAAAZG010000016">
    <property type="protein sequence ID" value="GAA4069916.1"/>
    <property type="molecule type" value="Genomic_DNA"/>
</dbReference>
<proteinExistence type="predicted"/>
<dbReference type="Proteomes" id="UP001500683">
    <property type="component" value="Unassembled WGS sequence"/>
</dbReference>
<accession>A0ABP7VLI3</accession>
<comment type="caution">
    <text evidence="2">The sequence shown here is derived from an EMBL/GenBank/DDBJ whole genome shotgun (WGS) entry which is preliminary data.</text>
</comment>
<keyword evidence="3" id="KW-1185">Reference proteome</keyword>
<feature type="compositionally biased region" description="Low complexity" evidence="1">
    <location>
        <begin position="43"/>
        <end position="55"/>
    </location>
</feature>
<feature type="region of interest" description="Disordered" evidence="1">
    <location>
        <begin position="22"/>
        <end position="55"/>
    </location>
</feature>
<evidence type="ECO:0000313" key="2">
    <source>
        <dbReference type="EMBL" id="GAA4069916.1"/>
    </source>
</evidence>
<evidence type="ECO:0000256" key="1">
    <source>
        <dbReference type="SAM" id="MobiDB-lite"/>
    </source>
</evidence>
<protein>
    <submittedName>
        <fullName evidence="2">Uncharacterized protein</fullName>
    </submittedName>
</protein>
<name>A0ABP7VLI3_9ACTN</name>